<dbReference type="Pfam" id="PF24595">
    <property type="entry name" value="DUF7619"/>
    <property type="match status" value="1"/>
</dbReference>
<evidence type="ECO:0000313" key="3">
    <source>
        <dbReference type="Proteomes" id="UP000318733"/>
    </source>
</evidence>
<dbReference type="InterPro" id="IPR055353">
    <property type="entry name" value="DUF7619"/>
</dbReference>
<dbReference type="SMART" id="SM00089">
    <property type="entry name" value="PKD"/>
    <property type="match status" value="2"/>
</dbReference>
<feature type="domain" description="PKD" evidence="1">
    <location>
        <begin position="258"/>
        <end position="319"/>
    </location>
</feature>
<dbReference type="InterPro" id="IPR000601">
    <property type="entry name" value="PKD_dom"/>
</dbReference>
<dbReference type="Pfam" id="PF18911">
    <property type="entry name" value="PKD_4"/>
    <property type="match status" value="1"/>
</dbReference>
<organism evidence="2 3">
    <name type="scientific">Mucilaginibacter corticis</name>
    <dbReference type="NCBI Taxonomy" id="2597670"/>
    <lineage>
        <taxon>Bacteria</taxon>
        <taxon>Pseudomonadati</taxon>
        <taxon>Bacteroidota</taxon>
        <taxon>Sphingobacteriia</taxon>
        <taxon>Sphingobacteriales</taxon>
        <taxon>Sphingobacteriaceae</taxon>
        <taxon>Mucilaginibacter</taxon>
    </lineage>
</organism>
<keyword evidence="3" id="KW-1185">Reference proteome</keyword>
<accession>A0A556M9S4</accession>
<protein>
    <submittedName>
        <fullName evidence="2">T9SS type A sorting domain-containing protein</fullName>
    </submittedName>
</protein>
<name>A0A556M9S4_9SPHI</name>
<dbReference type="InterPro" id="IPR013783">
    <property type="entry name" value="Ig-like_fold"/>
</dbReference>
<dbReference type="PROSITE" id="PS50093">
    <property type="entry name" value="PKD"/>
    <property type="match status" value="1"/>
</dbReference>
<comment type="caution">
    <text evidence="2">The sequence shown here is derived from an EMBL/GenBank/DDBJ whole genome shotgun (WGS) entry which is preliminary data.</text>
</comment>
<dbReference type="RefSeq" id="WP_144250574.1">
    <property type="nucleotide sequence ID" value="NZ_VLPK01000006.1"/>
</dbReference>
<evidence type="ECO:0000313" key="2">
    <source>
        <dbReference type="EMBL" id="TSJ36606.1"/>
    </source>
</evidence>
<dbReference type="Gene3D" id="2.60.40.10">
    <property type="entry name" value="Immunoglobulins"/>
    <property type="match status" value="3"/>
</dbReference>
<dbReference type="InterPro" id="IPR014756">
    <property type="entry name" value="Ig_E-set"/>
</dbReference>
<dbReference type="InterPro" id="IPR017868">
    <property type="entry name" value="Filamin/ABP280_repeat-like"/>
</dbReference>
<dbReference type="Proteomes" id="UP000318733">
    <property type="component" value="Unassembled WGS sequence"/>
</dbReference>
<dbReference type="NCBIfam" id="TIGR04183">
    <property type="entry name" value="Por_Secre_tail"/>
    <property type="match status" value="1"/>
</dbReference>
<evidence type="ECO:0000259" key="1">
    <source>
        <dbReference type="PROSITE" id="PS50093"/>
    </source>
</evidence>
<dbReference type="OrthoDB" id="1110382at2"/>
<dbReference type="EMBL" id="VLPK01000006">
    <property type="protein sequence ID" value="TSJ36606.1"/>
    <property type="molecule type" value="Genomic_DNA"/>
</dbReference>
<dbReference type="SUPFAM" id="SSF81296">
    <property type="entry name" value="E set domains"/>
    <property type="match status" value="2"/>
</dbReference>
<dbReference type="InterPro" id="IPR026444">
    <property type="entry name" value="Secre_tail"/>
</dbReference>
<reference evidence="2 3" key="1">
    <citation type="submission" date="2019-07" db="EMBL/GenBank/DDBJ databases">
        <authorList>
            <person name="Huq M.A."/>
        </authorList>
    </citation>
    <scope>NUCLEOTIDE SEQUENCE [LARGE SCALE GENOMIC DNA]</scope>
    <source>
        <strain evidence="2 3">MAH-19</strain>
    </source>
</reference>
<proteinExistence type="predicted"/>
<dbReference type="SUPFAM" id="SSF49299">
    <property type="entry name" value="PKD domain"/>
    <property type="match status" value="1"/>
</dbReference>
<dbReference type="InterPro" id="IPR022409">
    <property type="entry name" value="PKD/Chitinase_dom"/>
</dbReference>
<gene>
    <name evidence="2" type="ORF">FO440_22530</name>
</gene>
<sequence>MRGKLTLLLLVIIWFPAIAQINKAEYFIDTDPGFGKASAITITTGNDVSTRFNVPLANIQEGLHTLYVRARDAAGHWSLSSYNTFYNTAISTKNVTISKIEYFIDKDPGIGMGTAVSIQAGQTVLSTNFNVNLTRLSTGTHIIYVRTLDNKGSWSVSSQQLFFVKPSGLEKIAAIKYNFVRAGFESPLHTYPIATPATSVDLNFKADLSDLPADQQYTMQIYAVSVSGVQSLVKTTTVKVCSQKLADAGFSFVQSDFKVNFTADSAKNSSYKYSWDFGDGAKDSIPVALHQYAAQANYKVKLITTNFCNSDTVVKTISVDGLKSIYANRGGNTGPVTVNLQGSGFITGTQVFLNHNGQHIPTQNLNIQDVGLAVATFDLSKQTPGLWDVVAIFPGGKSDTLYRAFTIEQGGPVNLSVAISGDRILRIGFNQVYTVTYTNSGNTDVGLVPIFIGGLPKGTNIDIQRPLFDIESVPGFENLGLANDGHPTTINDDVSNTSYRMVLLPKIPANSSGTMDVIFHLPDTTSLHSTPEIVCSMGTPYLSYSPSGNTDYSALINSAATCGIKIAEAGLDYVIEKYGLGKDKDLTGIFSCFGPSDLSPAYNRFVDESAKDPKVLTYGKFVDFGTIHAAVIKRFLGCTRVVTTAAGVISAFLAKNSAPLEAAINIDAKLTEVQEFADKEANIFTVLQTLRECDEAFNFKISRFLSVIVGNAFDPNALYGPGDQSAQHYTNQPVLDYTVNFENKPSSNLNAQTVTVLDTLRKSDYDLNTFGFTSVTIGDSTYKFSAPVKSFIHDFDFVGKYSVKARVVASFDTLSGIAQWKFFSIDPATNQVTTNALAGFLPPDISAPQGQGLVSYQVAAKAGYNTGSKLNNQAFITFDHNPVIPTNTWNNVFDLVSPLSKIKSLPATSSDTTFTVNWAGTDNLSGIRHYDIYYAVNNSSYFLWNVHTTATSGAFTGKRDSTYSFYCIATDNAGNTENAKNGAEATIKIVAPVVVPVITAFKPSEAKSGDTVKITGTGFTGVTAVNFGNTPATSYAITSATSITAVVGNGASGGISVTSPGGSSTMPGFIYLPKPSIASVDPLTGKPGSTVTITGTGLTGATAVSFGGIPASSFTINSATSITAIVGSGAGGTVSVSAPGGSVTFDGFSFLPAATITASGPLELLSGGSVVLTANQEAGYTFKWYKNGLAISGANSASFTATESGSYTAGIALNGLQQISAPVTVHVAFDLPATNFTITNTSVTCKGSANGSIGITAAQNFNYTATITANGTSNVYPFNTATTVGNLAPGNYDICITVEGQANYKQCFTAVISEPKDLSLYTAVIKNTNQVVVSLDGGNAYNVTLNGVTHSTTESQLTLKLQNGVNKLVVNSDKPCQGEKSTTIVTADRLVPFPNPFENTINVNLGNDIVKNAFISLYDKMNKLVYSGSFKNASGVLTIDAGNLKRGVFFLKLSADDKVSVFKMVKQ</sequence>
<dbReference type="PROSITE" id="PS50194">
    <property type="entry name" value="FILAMIN_REPEAT"/>
    <property type="match status" value="1"/>
</dbReference>
<dbReference type="SUPFAM" id="SSF49265">
    <property type="entry name" value="Fibronectin type III"/>
    <property type="match status" value="1"/>
</dbReference>
<dbReference type="Pfam" id="PF18962">
    <property type="entry name" value="Por_Secre_tail"/>
    <property type="match status" value="1"/>
</dbReference>
<dbReference type="InterPro" id="IPR036116">
    <property type="entry name" value="FN3_sf"/>
</dbReference>
<dbReference type="InterPro" id="IPR035986">
    <property type="entry name" value="PKD_dom_sf"/>
</dbReference>